<organism evidence="1">
    <name type="scientific">human gut metagenome</name>
    <dbReference type="NCBI Taxonomy" id="408170"/>
    <lineage>
        <taxon>unclassified sequences</taxon>
        <taxon>metagenomes</taxon>
        <taxon>organismal metagenomes</taxon>
    </lineage>
</organism>
<protein>
    <submittedName>
        <fullName evidence="1">Dockerin type I repeat protein</fullName>
    </submittedName>
</protein>
<reference evidence="1" key="1">
    <citation type="journal article" date="2013" name="Environ. Microbiol.">
        <title>Microbiota from the distal guts of lean and obese adolescents exhibit partial functional redundancy besides clear differences in community structure.</title>
        <authorList>
            <person name="Ferrer M."/>
            <person name="Ruiz A."/>
            <person name="Lanza F."/>
            <person name="Haange S.B."/>
            <person name="Oberbach A."/>
            <person name="Till H."/>
            <person name="Bargiela R."/>
            <person name="Campoy C."/>
            <person name="Segura M.T."/>
            <person name="Richter M."/>
            <person name="von Bergen M."/>
            <person name="Seifert J."/>
            <person name="Suarez A."/>
        </authorList>
    </citation>
    <scope>NUCLEOTIDE SEQUENCE</scope>
</reference>
<gene>
    <name evidence="1" type="ORF">OBE_10341</name>
</gene>
<proteinExistence type="predicted"/>
<dbReference type="EMBL" id="AJWZ01007124">
    <property type="protein sequence ID" value="EKC57789.1"/>
    <property type="molecule type" value="Genomic_DNA"/>
</dbReference>
<feature type="non-terminal residue" evidence="1">
    <location>
        <position position="181"/>
    </location>
</feature>
<evidence type="ECO:0000313" key="1">
    <source>
        <dbReference type="EMBL" id="EKC57789.1"/>
    </source>
</evidence>
<name>K1SQU2_9ZZZZ</name>
<accession>K1SQU2</accession>
<dbReference type="AlphaFoldDB" id="K1SQU2"/>
<feature type="non-terminal residue" evidence="1">
    <location>
        <position position="1"/>
    </location>
</feature>
<sequence length="181" mass="19503">VSGTSQFGANSGHAIAVYDLNGDGSMTKAYAYGIIGYPQTSAMVTTAYAGEDGYVYIYLPYNYTPGGISVLKDRPGQTAPLTTTNSGYSEVFTPAAPLAQYCICSTIADQYGTLYYKNDSCYMMAITSKIESLEITQYPTITENEDGTLTVDGLKAVTKLRNGEERDVSKYVSVTKNEQTG</sequence>
<comment type="caution">
    <text evidence="1">The sequence shown here is derived from an EMBL/GenBank/DDBJ whole genome shotgun (WGS) entry which is preliminary data.</text>
</comment>